<sequence length="101" mass="11423">MMPAVMRLQCPRLCVSFTAQLTNKWMFLCVHNGVSFQLTWVQKTLLAQLTRIIQWNGPFGFFGMIHDFMFLQRMAVLVLVATSIAQVGDTGTVGDHVAFEI</sequence>
<protein>
    <submittedName>
        <fullName evidence="1">Uncharacterized protein</fullName>
    </submittedName>
</protein>
<reference evidence="1 2" key="1">
    <citation type="journal article" date="2019" name="BMC Genomics">
        <title>New insights from Opisthorchis felineus genome: update on genomics of the epidemiologically important liver flukes.</title>
        <authorList>
            <person name="Ershov N.I."/>
            <person name="Mordvinov V.A."/>
            <person name="Prokhortchouk E.B."/>
            <person name="Pakharukova M.Y."/>
            <person name="Gunbin K.V."/>
            <person name="Ustyantsev K."/>
            <person name="Genaev M.A."/>
            <person name="Blinov A.G."/>
            <person name="Mazur A."/>
            <person name="Boulygina E."/>
            <person name="Tsygankova S."/>
            <person name="Khrameeva E."/>
            <person name="Chekanov N."/>
            <person name="Fan G."/>
            <person name="Xiao A."/>
            <person name="Zhang H."/>
            <person name="Xu X."/>
            <person name="Yang H."/>
            <person name="Solovyev V."/>
            <person name="Lee S.M."/>
            <person name="Liu X."/>
            <person name="Afonnikov D.A."/>
            <person name="Skryabin K.G."/>
        </authorList>
    </citation>
    <scope>NUCLEOTIDE SEQUENCE [LARGE SCALE GENOMIC DNA]</scope>
    <source>
        <strain evidence="1">AK-0245</strain>
        <tissue evidence="1">Whole organism</tissue>
    </source>
</reference>
<keyword evidence="2" id="KW-1185">Reference proteome</keyword>
<accession>A0A4S2KR22</accession>
<comment type="caution">
    <text evidence="1">The sequence shown here is derived from an EMBL/GenBank/DDBJ whole genome shotgun (WGS) entry which is preliminary data.</text>
</comment>
<dbReference type="EMBL" id="SJOL01010838">
    <property type="protein sequence ID" value="TGZ50427.1"/>
    <property type="molecule type" value="Genomic_DNA"/>
</dbReference>
<evidence type="ECO:0000313" key="2">
    <source>
        <dbReference type="Proteomes" id="UP000308267"/>
    </source>
</evidence>
<name>A0A4S2KR22_OPIFE</name>
<organism evidence="1 2">
    <name type="scientific">Opisthorchis felineus</name>
    <dbReference type="NCBI Taxonomy" id="147828"/>
    <lineage>
        <taxon>Eukaryota</taxon>
        <taxon>Metazoa</taxon>
        <taxon>Spiralia</taxon>
        <taxon>Lophotrochozoa</taxon>
        <taxon>Platyhelminthes</taxon>
        <taxon>Trematoda</taxon>
        <taxon>Digenea</taxon>
        <taxon>Opisthorchiida</taxon>
        <taxon>Opisthorchiata</taxon>
        <taxon>Opisthorchiidae</taxon>
        <taxon>Opisthorchis</taxon>
    </lineage>
</organism>
<gene>
    <name evidence="1" type="ORF">CRM22_010822</name>
</gene>
<dbReference type="AlphaFoldDB" id="A0A4S2KR22"/>
<proteinExistence type="predicted"/>
<dbReference type="Proteomes" id="UP000308267">
    <property type="component" value="Unassembled WGS sequence"/>
</dbReference>
<evidence type="ECO:0000313" key="1">
    <source>
        <dbReference type="EMBL" id="TGZ50427.1"/>
    </source>
</evidence>